<organism evidence="1 2">
    <name type="scientific">bacterium (Candidatus Ratteibacteria) CG_4_9_14_3_um_filter_41_21</name>
    <dbReference type="NCBI Taxonomy" id="2014289"/>
    <lineage>
        <taxon>Bacteria</taxon>
        <taxon>Candidatus Ratteibacteria</taxon>
    </lineage>
</organism>
<dbReference type="InterPro" id="IPR029063">
    <property type="entry name" value="SAM-dependent_MTases_sf"/>
</dbReference>
<evidence type="ECO:0000313" key="1">
    <source>
        <dbReference type="EMBL" id="PJA62284.1"/>
    </source>
</evidence>
<dbReference type="GO" id="GO:0008168">
    <property type="term" value="F:methyltransferase activity"/>
    <property type="evidence" value="ECO:0007669"/>
    <property type="project" value="UniProtKB-KW"/>
</dbReference>
<keyword evidence="1" id="KW-0489">Methyltransferase</keyword>
<gene>
    <name evidence="1" type="ORF">CO162_01910</name>
</gene>
<name>A0A2M7YH43_9BACT</name>
<proteinExistence type="predicted"/>
<dbReference type="Pfam" id="PF13489">
    <property type="entry name" value="Methyltransf_23"/>
    <property type="match status" value="1"/>
</dbReference>
<protein>
    <submittedName>
        <fullName evidence="1">Methyltransferase</fullName>
    </submittedName>
</protein>
<dbReference type="Proteomes" id="UP000229213">
    <property type="component" value="Unassembled WGS sequence"/>
</dbReference>
<dbReference type="EMBL" id="PFWI01000060">
    <property type="protein sequence ID" value="PJA62284.1"/>
    <property type="molecule type" value="Genomic_DNA"/>
</dbReference>
<sequence>MEFLIKAFRFARALKIAIFYPSAKSILDIGSGRGYTLYYLKKYFNFRDAVGIQISKNACKFSREKLGLKIIENDFLNVQFGGKKFDIITMTHVLEHVSNPEKYVKKIFDTLNYHGKLIIEVPNFESWTSILTKGYWLGLDMDYHVSFFTSGHLLSLLKKYCF</sequence>
<dbReference type="CDD" id="cd02440">
    <property type="entry name" value="AdoMet_MTases"/>
    <property type="match status" value="1"/>
</dbReference>
<dbReference type="AlphaFoldDB" id="A0A2M7YH43"/>
<dbReference type="PANTHER" id="PTHR43861:SF6">
    <property type="entry name" value="METHYLTRANSFERASE TYPE 11"/>
    <property type="match status" value="1"/>
</dbReference>
<keyword evidence="1" id="KW-0808">Transferase</keyword>
<feature type="non-terminal residue" evidence="1">
    <location>
        <position position="162"/>
    </location>
</feature>
<dbReference type="PANTHER" id="PTHR43861">
    <property type="entry name" value="TRANS-ACONITATE 2-METHYLTRANSFERASE-RELATED"/>
    <property type="match status" value="1"/>
</dbReference>
<comment type="caution">
    <text evidence="1">The sequence shown here is derived from an EMBL/GenBank/DDBJ whole genome shotgun (WGS) entry which is preliminary data.</text>
</comment>
<reference evidence="2" key="1">
    <citation type="submission" date="2017-09" db="EMBL/GenBank/DDBJ databases">
        <title>Depth-based differentiation of microbial function through sediment-hosted aquifers and enrichment of novel symbionts in the deep terrestrial subsurface.</title>
        <authorList>
            <person name="Probst A.J."/>
            <person name="Ladd B."/>
            <person name="Jarett J.K."/>
            <person name="Geller-Mcgrath D.E."/>
            <person name="Sieber C.M.K."/>
            <person name="Emerson J.B."/>
            <person name="Anantharaman K."/>
            <person name="Thomas B.C."/>
            <person name="Malmstrom R."/>
            <person name="Stieglmeier M."/>
            <person name="Klingl A."/>
            <person name="Woyke T."/>
            <person name="Ryan C.M."/>
            <person name="Banfield J.F."/>
        </authorList>
    </citation>
    <scope>NUCLEOTIDE SEQUENCE [LARGE SCALE GENOMIC DNA]</scope>
</reference>
<dbReference type="SUPFAM" id="SSF53335">
    <property type="entry name" value="S-adenosyl-L-methionine-dependent methyltransferases"/>
    <property type="match status" value="1"/>
</dbReference>
<dbReference type="Gene3D" id="3.40.50.150">
    <property type="entry name" value="Vaccinia Virus protein VP39"/>
    <property type="match status" value="1"/>
</dbReference>
<accession>A0A2M7YH43</accession>
<dbReference type="GO" id="GO:0032259">
    <property type="term" value="P:methylation"/>
    <property type="evidence" value="ECO:0007669"/>
    <property type="project" value="UniProtKB-KW"/>
</dbReference>
<evidence type="ECO:0000313" key="2">
    <source>
        <dbReference type="Proteomes" id="UP000229213"/>
    </source>
</evidence>